<dbReference type="STRING" id="1094556.MCY_01250"/>
<gene>
    <name evidence="11" type="primary">argJ</name>
    <name evidence="12" type="ORF">MCY_01250</name>
</gene>
<dbReference type="AlphaFoldDB" id="J0QE51"/>
<dbReference type="PANTHER" id="PTHR23100">
    <property type="entry name" value="ARGININE BIOSYNTHESIS BIFUNCTIONAL PROTEIN ARGJ"/>
    <property type="match status" value="1"/>
</dbReference>
<dbReference type="SUPFAM" id="SSF56266">
    <property type="entry name" value="DmpA/ArgJ-like"/>
    <property type="match status" value="1"/>
</dbReference>
<sequence>MICRYFLCFYRKHIVVLKLSPLSPQKIQELSPLSGVRIATAEAGIKYKNRTDLLLIVFDKPVSVAGVFTRSKCPSSPVEHCRASLPHGIARGVVVNSGNANAFTGSKGKHTTGEIIYAAAKALKVRENEIFIASTGVIGEPMDASGIINLLPSMAERAKEENWLEAAKAIMTTDTFPKLATCTFDCGEETVTINGIAKGSGMIAPDMATMLSFIVSDAGISSNILQSILSEAVQSSFNSITVDSDTSTSDTLMMFATGKENFPCITCKTDPRYEVFSKHLSVLLHELALQIVCDGEGARHLIEVNVIGATTNDDAKTIALSIANSPLIKTAIAGEDANWGRVVMAVGKAGVEVDRDLLTIWFGEHRVAVNGERDPEYCEETIGSYMQGKHITIRVDIGLGNGRATVWSCDLTKEYVMINSDYRS</sequence>
<comment type="pathway">
    <text evidence="11">Amino-acid biosynthesis; L-arginine biosynthesis; L-ornithine and N-acetyl-L-glutamate from L-glutamate and N(2)-acetyl-L-ornithine (cyclic): step 1/1.</text>
</comment>
<dbReference type="Proteomes" id="UP000001077">
    <property type="component" value="Unassembled WGS sequence"/>
</dbReference>
<feature type="chain" id="PRO_5023249385" description="Arginine biosynthesis bifunctional protein ArgJ beta chain" evidence="11">
    <location>
        <begin position="209"/>
        <end position="424"/>
    </location>
</feature>
<evidence type="ECO:0000256" key="7">
    <source>
        <dbReference type="ARBA" id="ARBA00022679"/>
    </source>
</evidence>
<dbReference type="GO" id="GO:0004358">
    <property type="term" value="F:L-glutamate N-acetyltransferase activity, acting on acetyl-L-ornithine as donor"/>
    <property type="evidence" value="ECO:0007669"/>
    <property type="project" value="UniProtKB-UniRule"/>
</dbReference>
<dbReference type="EMBL" id="AILY01000040">
    <property type="protein sequence ID" value="EJF83666.1"/>
    <property type="molecule type" value="Genomic_DNA"/>
</dbReference>
<keyword evidence="7 11" id="KW-0808">Transferase</keyword>
<evidence type="ECO:0000256" key="1">
    <source>
        <dbReference type="ARBA" id="ARBA00004496"/>
    </source>
</evidence>
<comment type="subunit">
    <text evidence="3 11">Heterotetramer of two alpha and two beta chains.</text>
</comment>
<dbReference type="GO" id="GO:0006592">
    <property type="term" value="P:ornithine biosynthetic process"/>
    <property type="evidence" value="ECO:0007669"/>
    <property type="project" value="TreeGrafter"/>
</dbReference>
<dbReference type="Pfam" id="PF01960">
    <property type="entry name" value="ArgJ"/>
    <property type="match status" value="1"/>
</dbReference>
<evidence type="ECO:0000256" key="11">
    <source>
        <dbReference type="HAMAP-Rule" id="MF_01106"/>
    </source>
</evidence>
<comment type="similarity">
    <text evidence="2 11">Belongs to the ArgJ family.</text>
</comment>
<evidence type="ECO:0000256" key="3">
    <source>
        <dbReference type="ARBA" id="ARBA00011475"/>
    </source>
</evidence>
<organism evidence="12 13">
    <name type="scientific">Bartonella rattimassiliensis 15908</name>
    <dbReference type="NCBI Taxonomy" id="1094556"/>
    <lineage>
        <taxon>Bacteria</taxon>
        <taxon>Pseudomonadati</taxon>
        <taxon>Pseudomonadota</taxon>
        <taxon>Alphaproteobacteria</taxon>
        <taxon>Hyphomicrobiales</taxon>
        <taxon>Bartonellaceae</taxon>
        <taxon>Bartonella</taxon>
    </lineage>
</organism>
<dbReference type="HAMAP" id="MF_01106">
    <property type="entry name" value="ArgJ"/>
    <property type="match status" value="1"/>
</dbReference>
<dbReference type="FunFam" id="3.60.70.12:FF:000001">
    <property type="entry name" value="Arginine biosynthesis bifunctional protein ArgJ, chloroplastic"/>
    <property type="match status" value="1"/>
</dbReference>
<evidence type="ECO:0000256" key="8">
    <source>
        <dbReference type="ARBA" id="ARBA00022813"/>
    </source>
</evidence>
<keyword evidence="6 11" id="KW-0028">Amino-acid biosynthesis</keyword>
<dbReference type="PANTHER" id="PTHR23100:SF0">
    <property type="entry name" value="ARGININE BIOSYNTHESIS BIFUNCTIONAL PROTEIN ARGJ, MITOCHONDRIAL"/>
    <property type="match status" value="1"/>
</dbReference>
<evidence type="ECO:0000256" key="9">
    <source>
        <dbReference type="ARBA" id="ARBA00023268"/>
    </source>
</evidence>
<dbReference type="UniPathway" id="UPA00068">
    <property type="reaction ID" value="UER00106"/>
</dbReference>
<dbReference type="InterPro" id="IPR042195">
    <property type="entry name" value="ArgJ_beta_C"/>
</dbReference>
<dbReference type="EC" id="2.3.1.35" evidence="11"/>
<feature type="site" description="Involved in the stabilization of negative charge on the oxyanion by the formation of the oxyanion hole" evidence="11">
    <location>
        <position position="135"/>
    </location>
</feature>
<comment type="catalytic activity">
    <reaction evidence="11">
        <text>N(2)-acetyl-L-ornithine + L-glutamate = N-acetyl-L-glutamate + L-ornithine</text>
        <dbReference type="Rhea" id="RHEA:15349"/>
        <dbReference type="ChEBI" id="CHEBI:29985"/>
        <dbReference type="ChEBI" id="CHEBI:44337"/>
        <dbReference type="ChEBI" id="CHEBI:46911"/>
        <dbReference type="ChEBI" id="CHEBI:57805"/>
        <dbReference type="EC" id="2.3.1.35"/>
    </reaction>
</comment>
<dbReference type="NCBIfam" id="NF003802">
    <property type="entry name" value="PRK05388.1"/>
    <property type="match status" value="1"/>
</dbReference>
<evidence type="ECO:0000256" key="4">
    <source>
        <dbReference type="ARBA" id="ARBA00022490"/>
    </source>
</evidence>
<comment type="pathway">
    <text evidence="11">Amino-acid biosynthesis; L-arginine biosynthesis; N(2)-acetyl-L-ornithine from L-glutamate: step 1/4.</text>
</comment>
<dbReference type="InterPro" id="IPR002813">
    <property type="entry name" value="Arg_biosynth_ArgJ"/>
</dbReference>
<dbReference type="GO" id="GO:0005737">
    <property type="term" value="C:cytoplasm"/>
    <property type="evidence" value="ECO:0007669"/>
    <property type="project" value="UniProtKB-SubCell"/>
</dbReference>
<feature type="site" description="Involved in the stabilization of negative charge on the oxyanion by the formation of the oxyanion hole" evidence="11">
    <location>
        <position position="136"/>
    </location>
</feature>
<reference evidence="12 13" key="1">
    <citation type="submission" date="2012-03" db="EMBL/GenBank/DDBJ databases">
        <title>The Genome Sequence of Bartonella rattimassiliensis 15908.</title>
        <authorList>
            <consortium name="The Broad Institute Genome Sequencing Platform"/>
            <consortium name="The Broad Institute Genome Sequencing Center for Infectious Disease"/>
            <person name="Feldgarden M."/>
            <person name="Kirby J."/>
            <person name="Kosoy M."/>
            <person name="Birtles R."/>
            <person name="Probert W.S."/>
            <person name="Chiaraviglio L."/>
            <person name="Young S.K."/>
            <person name="Zeng Q."/>
            <person name="Gargeya S."/>
            <person name="Fitzgerald M."/>
            <person name="Haas B."/>
            <person name="Abouelleil A."/>
            <person name="Alvarado L."/>
            <person name="Arachchi H.M."/>
            <person name="Berlin A."/>
            <person name="Chapman S.B."/>
            <person name="Gearin G."/>
            <person name="Goldberg J."/>
            <person name="Griggs A."/>
            <person name="Gujja S."/>
            <person name="Hansen M."/>
            <person name="Heiman D."/>
            <person name="Howarth C."/>
            <person name="Larimer J."/>
            <person name="Lui A."/>
            <person name="MacDonald P.J.P."/>
            <person name="McCowen C."/>
            <person name="Montmayeur A."/>
            <person name="Murphy C."/>
            <person name="Neiman D."/>
            <person name="Pearson M."/>
            <person name="Priest M."/>
            <person name="Roberts A."/>
            <person name="Saif S."/>
            <person name="Shea T."/>
            <person name="Sisk P."/>
            <person name="Stolte C."/>
            <person name="Sykes S."/>
            <person name="Wortman J."/>
            <person name="Nusbaum C."/>
            <person name="Birren B."/>
        </authorList>
    </citation>
    <scope>NUCLEOTIDE SEQUENCE [LARGE SCALE GENOMIC DNA]</scope>
    <source>
        <strain evidence="12 13">15908</strain>
    </source>
</reference>
<evidence type="ECO:0000313" key="12">
    <source>
        <dbReference type="EMBL" id="EJF83666.1"/>
    </source>
</evidence>
<comment type="function">
    <text evidence="11">Catalyzes two activities which are involved in the cyclic version of arginine biosynthesis: the synthesis of N-acetylglutamate from glutamate and acetyl-CoA as the acetyl donor, and of ornithine by transacetylation between N(2)-acetylornithine and glutamate.</text>
</comment>
<feature type="active site" description="Nucleophile" evidence="11">
    <location>
        <position position="209"/>
    </location>
</feature>
<dbReference type="FunFam" id="3.10.20.340:FF:000003">
    <property type="entry name" value="Arginine biosynthesis bifunctional protein ArgJ"/>
    <property type="match status" value="1"/>
</dbReference>
<keyword evidence="10 11" id="KW-0012">Acyltransferase</keyword>
<feature type="binding site" evidence="11">
    <location>
        <position position="172"/>
    </location>
    <ligand>
        <name>substrate</name>
    </ligand>
</feature>
<evidence type="ECO:0000256" key="5">
    <source>
        <dbReference type="ARBA" id="ARBA00022571"/>
    </source>
</evidence>
<dbReference type="GO" id="GO:0004042">
    <property type="term" value="F:L-glutamate N-acetyltransferase activity"/>
    <property type="evidence" value="ECO:0007669"/>
    <property type="project" value="UniProtKB-UniRule"/>
</dbReference>
<keyword evidence="5 11" id="KW-0055">Arginine biosynthesis</keyword>
<evidence type="ECO:0000313" key="13">
    <source>
        <dbReference type="Proteomes" id="UP000001077"/>
    </source>
</evidence>
<dbReference type="Gene3D" id="3.60.70.12">
    <property type="entry name" value="L-amino peptidase D-ALA esterase/amidase"/>
    <property type="match status" value="1"/>
</dbReference>
<feature type="site" description="Cleavage; by autolysis" evidence="11">
    <location>
        <begin position="208"/>
        <end position="209"/>
    </location>
</feature>
<dbReference type="GO" id="GO:0006526">
    <property type="term" value="P:L-arginine biosynthetic process"/>
    <property type="evidence" value="ECO:0007669"/>
    <property type="project" value="UniProtKB-UniRule"/>
</dbReference>
<comment type="caution">
    <text evidence="12">The sequence shown here is derived from an EMBL/GenBank/DDBJ whole genome shotgun (WGS) entry which is preliminary data.</text>
</comment>
<keyword evidence="9 11" id="KW-0511">Multifunctional enzyme</keyword>
<dbReference type="CDD" id="cd02152">
    <property type="entry name" value="OAT"/>
    <property type="match status" value="1"/>
</dbReference>
<keyword evidence="13" id="KW-1185">Reference proteome</keyword>
<evidence type="ECO:0000256" key="6">
    <source>
        <dbReference type="ARBA" id="ARBA00022605"/>
    </source>
</evidence>
<dbReference type="NCBIfam" id="TIGR00120">
    <property type="entry name" value="ArgJ"/>
    <property type="match status" value="1"/>
</dbReference>
<comment type="subcellular location">
    <subcellularLocation>
        <location evidence="1 11">Cytoplasm</location>
    </subcellularLocation>
</comment>
<feature type="chain" id="PRO_5023249386" description="Arginine biosynthesis bifunctional protein ArgJ alpha chain" evidence="11">
    <location>
        <begin position="1"/>
        <end position="208"/>
    </location>
</feature>
<dbReference type="HOGENOM" id="CLU_027172_1_0_5"/>
<feature type="binding site" evidence="11">
    <location>
        <position position="296"/>
    </location>
    <ligand>
        <name>substrate</name>
    </ligand>
</feature>
<feature type="binding site" evidence="11">
    <location>
        <position position="198"/>
    </location>
    <ligand>
        <name>substrate</name>
    </ligand>
</feature>
<comment type="catalytic activity">
    <reaction evidence="11">
        <text>L-glutamate + acetyl-CoA = N-acetyl-L-glutamate + CoA + H(+)</text>
        <dbReference type="Rhea" id="RHEA:24292"/>
        <dbReference type="ChEBI" id="CHEBI:15378"/>
        <dbReference type="ChEBI" id="CHEBI:29985"/>
        <dbReference type="ChEBI" id="CHEBI:44337"/>
        <dbReference type="ChEBI" id="CHEBI:57287"/>
        <dbReference type="ChEBI" id="CHEBI:57288"/>
        <dbReference type="EC" id="2.3.1.1"/>
    </reaction>
</comment>
<accession>J0QE51</accession>
<feature type="binding site" evidence="11">
    <location>
        <position position="209"/>
    </location>
    <ligand>
        <name>substrate</name>
    </ligand>
</feature>
<keyword evidence="4 11" id="KW-0963">Cytoplasm</keyword>
<keyword evidence="8 11" id="KW-0068">Autocatalytic cleavage</keyword>
<dbReference type="MEROPS" id="T05.001"/>
<dbReference type="PATRIC" id="fig|1094556.3.peg.1575"/>
<dbReference type="InterPro" id="IPR016117">
    <property type="entry name" value="ArgJ-like_dom_sf"/>
</dbReference>
<evidence type="ECO:0000256" key="2">
    <source>
        <dbReference type="ARBA" id="ARBA00006774"/>
    </source>
</evidence>
<evidence type="ECO:0000256" key="10">
    <source>
        <dbReference type="ARBA" id="ARBA00023315"/>
    </source>
</evidence>
<dbReference type="eggNOG" id="COG1364">
    <property type="taxonomic scope" value="Bacteria"/>
</dbReference>
<dbReference type="Gene3D" id="3.10.20.340">
    <property type="entry name" value="ArgJ beta chain, C-terminal domain"/>
    <property type="match status" value="1"/>
</dbReference>
<name>J0QE51_9HYPH</name>
<feature type="binding site" evidence="11">
    <location>
        <position position="419"/>
    </location>
    <ligand>
        <name>substrate</name>
    </ligand>
</feature>
<proteinExistence type="inferred from homology"/>
<protein>
    <recommendedName>
        <fullName evidence="11">Arginine biosynthesis bifunctional protein ArgJ</fullName>
    </recommendedName>
    <domain>
        <recommendedName>
            <fullName evidence="11">Glutamate N-acetyltransferase</fullName>
            <ecNumber evidence="11">2.3.1.35</ecNumber>
        </recommendedName>
        <alternativeName>
            <fullName evidence="11">Ornithine acetyltransferase</fullName>
            <shortName evidence="11">OATase</shortName>
        </alternativeName>
        <alternativeName>
            <fullName evidence="11">Ornithine transacetylase</fullName>
        </alternativeName>
    </domain>
    <domain>
        <recommendedName>
            <fullName evidence="11">Amino-acid acetyltransferase</fullName>
            <ecNumber evidence="11">2.3.1.1</ecNumber>
        </recommendedName>
        <alternativeName>
            <fullName evidence="11">N-acetylglutamate synthase</fullName>
            <shortName evidence="11">AGSase</shortName>
        </alternativeName>
    </domain>
    <component>
        <recommendedName>
            <fullName evidence="11">Arginine biosynthesis bifunctional protein ArgJ alpha chain</fullName>
        </recommendedName>
    </component>
    <component>
        <recommendedName>
            <fullName evidence="11">Arginine biosynthesis bifunctional protein ArgJ beta chain</fullName>
        </recommendedName>
    </component>
</protein>
<feature type="binding site" evidence="11">
    <location>
        <position position="424"/>
    </location>
    <ligand>
        <name>substrate</name>
    </ligand>
</feature>
<dbReference type="EC" id="2.3.1.1" evidence="11"/>